<dbReference type="PROSITE" id="PS50966">
    <property type="entry name" value="ZF_SWIM"/>
    <property type="match status" value="1"/>
</dbReference>
<dbReference type="PANTHER" id="PTHR33977">
    <property type="entry name" value="ZINC ION BINDING PROTEIN"/>
    <property type="match status" value="1"/>
</dbReference>
<proteinExistence type="predicted"/>
<dbReference type="InterPro" id="IPR018289">
    <property type="entry name" value="MULE_transposase_dom"/>
</dbReference>
<comment type="caution">
    <text evidence="3">The sequence shown here is derived from an EMBL/GenBank/DDBJ whole genome shotgun (WGS) entry which is preliminary data.</text>
</comment>
<evidence type="ECO:0000259" key="2">
    <source>
        <dbReference type="PROSITE" id="PS50966"/>
    </source>
</evidence>
<name>A0ABR3I429_LOXSC</name>
<gene>
    <name evidence="3" type="ORF">ABMA27_015725</name>
</gene>
<reference evidence="3 4" key="1">
    <citation type="submission" date="2024-06" db="EMBL/GenBank/DDBJ databases">
        <title>A chromosome-level genome assembly of beet webworm, Loxostege sticticalis.</title>
        <authorList>
            <person name="Zhang Y."/>
        </authorList>
    </citation>
    <scope>NUCLEOTIDE SEQUENCE [LARGE SCALE GENOMIC DNA]</scope>
    <source>
        <strain evidence="3">AQ026</strain>
        <tissue evidence="3">Whole body</tissue>
    </source>
</reference>
<dbReference type="InterPro" id="IPR007527">
    <property type="entry name" value="Znf_SWIM"/>
</dbReference>
<feature type="domain" description="SWIM-type" evidence="2">
    <location>
        <begin position="536"/>
        <end position="574"/>
    </location>
</feature>
<keyword evidence="4" id="KW-1185">Reference proteome</keyword>
<dbReference type="PANTHER" id="PTHR33977:SF1">
    <property type="entry name" value="ZINC ION BINDING PROTEIN"/>
    <property type="match status" value="1"/>
</dbReference>
<evidence type="ECO:0000313" key="4">
    <source>
        <dbReference type="Proteomes" id="UP001549920"/>
    </source>
</evidence>
<protein>
    <recommendedName>
        <fullName evidence="2">SWIM-type domain-containing protein</fullName>
    </recommendedName>
</protein>
<evidence type="ECO:0000313" key="3">
    <source>
        <dbReference type="EMBL" id="KAL0883573.1"/>
    </source>
</evidence>
<keyword evidence="1" id="KW-0862">Zinc</keyword>
<organism evidence="3 4">
    <name type="scientific">Loxostege sticticalis</name>
    <name type="common">Beet webworm moth</name>
    <dbReference type="NCBI Taxonomy" id="481309"/>
    <lineage>
        <taxon>Eukaryota</taxon>
        <taxon>Metazoa</taxon>
        <taxon>Ecdysozoa</taxon>
        <taxon>Arthropoda</taxon>
        <taxon>Hexapoda</taxon>
        <taxon>Insecta</taxon>
        <taxon>Pterygota</taxon>
        <taxon>Neoptera</taxon>
        <taxon>Endopterygota</taxon>
        <taxon>Lepidoptera</taxon>
        <taxon>Glossata</taxon>
        <taxon>Ditrysia</taxon>
        <taxon>Pyraloidea</taxon>
        <taxon>Crambidae</taxon>
        <taxon>Pyraustinae</taxon>
        <taxon>Loxostege</taxon>
    </lineage>
</organism>
<sequence>MDSDCNKEGIKQVPDYESDAECCSDNEVSVPARKKPKLCLDWKLVQKFDNSEQAKTSLNAEGTWSQHYCHQTEEGKKIYYRCNKMQRRGPQCSSKMYLLFESTSDSVLMFKTDADHDHDEKKEFASSYGLSDTVKNEINRLFDLKMKPKAIMESLSKMKNIKVPKMSQLRNYLSDRRRAIYGQSTISLGELEAWIHSHSSLPLDPHEVFVVCYRIDDSDEQNPTFRFMLSTKYLIEISKDARVVHADATYKIIWQGFPVLVCGTTDQNRKFHPLCLTISSNEQKEDFKLMFQGLKDKIQEIFESSWNPKVLVCDAAKSIQNAFLEVFGEHVVVRMCWAHAKRKIQERIASIKNKVLRDNILNDVDALHSITDANIFDAASEAFVQKYEDEIEFVTYFRAQWLVQNRNWFLGAAPNSPSTNNALESFNRVIKDSNTLRERFPLSRFLVVAKEMVNQWSNKYITNPDDNYIANTPSLTTKHWTEAYQWAKKTKMVTLLRKDNEYNYYQIPAGEATNCEVFDAQWESFDDFKKQYFSKWLVSLPTERNDWLKGRCDCPVFFKLYICKHVIGLAIRLKYVVPPLEAKNILIGEKRKRGRPSKAKRALIVQ</sequence>
<keyword evidence="1" id="KW-0863">Zinc-finger</keyword>
<dbReference type="EMBL" id="JBEUOH010000008">
    <property type="protein sequence ID" value="KAL0883573.1"/>
    <property type="molecule type" value="Genomic_DNA"/>
</dbReference>
<accession>A0ABR3I429</accession>
<keyword evidence="1" id="KW-0479">Metal-binding</keyword>
<dbReference type="Pfam" id="PF10551">
    <property type="entry name" value="MULE"/>
    <property type="match status" value="1"/>
</dbReference>
<dbReference type="Proteomes" id="UP001549920">
    <property type="component" value="Unassembled WGS sequence"/>
</dbReference>
<evidence type="ECO:0000256" key="1">
    <source>
        <dbReference type="PROSITE-ProRule" id="PRU00325"/>
    </source>
</evidence>